<reference evidence="2" key="2">
    <citation type="journal article" date="2023" name="IMA Fungus">
        <title>Comparative genomic study of the Penicillium genus elucidates a diverse pangenome and 15 lateral gene transfer events.</title>
        <authorList>
            <person name="Petersen C."/>
            <person name="Sorensen T."/>
            <person name="Nielsen M.R."/>
            <person name="Sondergaard T.E."/>
            <person name="Sorensen J.L."/>
            <person name="Fitzpatrick D.A."/>
            <person name="Frisvad J.C."/>
            <person name="Nielsen K.L."/>
        </authorList>
    </citation>
    <scope>NUCLEOTIDE SEQUENCE</scope>
    <source>
        <strain evidence="2">IBT 21917</strain>
    </source>
</reference>
<dbReference type="OrthoDB" id="258495at2759"/>
<dbReference type="PRINTS" id="PR00388">
    <property type="entry name" value="PDIESTERASE2"/>
</dbReference>
<evidence type="ECO:0000256" key="1">
    <source>
        <dbReference type="SAM" id="MobiDB-lite"/>
    </source>
</evidence>
<dbReference type="Gene3D" id="3.60.15.10">
    <property type="entry name" value="Ribonuclease Z/Hydroxyacylglutathione hydrolase-like"/>
    <property type="match status" value="1"/>
</dbReference>
<evidence type="ECO:0008006" key="4">
    <source>
        <dbReference type="Google" id="ProtNLM"/>
    </source>
</evidence>
<gene>
    <name evidence="2" type="ORF">N7492_007259</name>
</gene>
<reference evidence="2" key="1">
    <citation type="submission" date="2022-11" db="EMBL/GenBank/DDBJ databases">
        <authorList>
            <person name="Petersen C."/>
        </authorList>
    </citation>
    <scope>NUCLEOTIDE SEQUENCE</scope>
    <source>
        <strain evidence="2">IBT 21917</strain>
    </source>
</reference>
<feature type="region of interest" description="Disordered" evidence="1">
    <location>
        <begin position="371"/>
        <end position="422"/>
    </location>
</feature>
<accession>A0A9W9LKM8</accession>
<dbReference type="Proteomes" id="UP001146351">
    <property type="component" value="Unassembled WGS sequence"/>
</dbReference>
<protein>
    <recommendedName>
        <fullName evidence="4">3',5'-cyclic-nucleotide phosphodiesterase</fullName>
    </recommendedName>
</protein>
<dbReference type="CDD" id="cd07735">
    <property type="entry name" value="class_II_PDE_MBL-fold"/>
    <property type="match status" value="1"/>
</dbReference>
<dbReference type="PANTHER" id="PTHR28283:SF1">
    <property type="entry name" value="3',5'-CYCLIC-NUCLEOTIDE PHOSPHODIESTERASE 1"/>
    <property type="match status" value="1"/>
</dbReference>
<dbReference type="InterPro" id="IPR000396">
    <property type="entry name" value="Pdiesterase2"/>
</dbReference>
<dbReference type="AlphaFoldDB" id="A0A9W9LKM8"/>
<name>A0A9W9LKM8_9EURO</name>
<dbReference type="SUPFAM" id="SSF56281">
    <property type="entry name" value="Metallo-hydrolase/oxidoreductase"/>
    <property type="match status" value="1"/>
</dbReference>
<comment type="caution">
    <text evidence="2">The sequence shown here is derived from an EMBL/GenBank/DDBJ whole genome shotgun (WGS) entry which is preliminary data.</text>
</comment>
<evidence type="ECO:0000313" key="3">
    <source>
        <dbReference type="Proteomes" id="UP001146351"/>
    </source>
</evidence>
<organism evidence="2 3">
    <name type="scientific">Penicillium capsulatum</name>
    <dbReference type="NCBI Taxonomy" id="69766"/>
    <lineage>
        <taxon>Eukaryota</taxon>
        <taxon>Fungi</taxon>
        <taxon>Dikarya</taxon>
        <taxon>Ascomycota</taxon>
        <taxon>Pezizomycotina</taxon>
        <taxon>Eurotiomycetes</taxon>
        <taxon>Eurotiomycetidae</taxon>
        <taxon>Eurotiales</taxon>
        <taxon>Aspergillaceae</taxon>
        <taxon>Penicillium</taxon>
    </lineage>
</organism>
<keyword evidence="3" id="KW-1185">Reference proteome</keyword>
<dbReference type="GO" id="GO:0047555">
    <property type="term" value="F:3',5'-cyclic-GMP phosphodiesterase activity"/>
    <property type="evidence" value="ECO:0007669"/>
    <property type="project" value="TreeGrafter"/>
</dbReference>
<dbReference type="InterPro" id="IPR036866">
    <property type="entry name" value="RibonucZ/Hydroxyglut_hydro"/>
</dbReference>
<dbReference type="PANTHER" id="PTHR28283">
    <property type="entry name" value="3',5'-CYCLIC-NUCLEOTIDE PHOSPHODIESTERASE 1"/>
    <property type="match status" value="1"/>
</dbReference>
<proteinExistence type="predicted"/>
<evidence type="ECO:0000313" key="2">
    <source>
        <dbReference type="EMBL" id="KAJ5161867.1"/>
    </source>
</evidence>
<dbReference type="GO" id="GO:0006198">
    <property type="term" value="P:cAMP catabolic process"/>
    <property type="evidence" value="ECO:0007669"/>
    <property type="project" value="InterPro"/>
</dbReference>
<dbReference type="EMBL" id="JAPQKO010000005">
    <property type="protein sequence ID" value="KAJ5161867.1"/>
    <property type="molecule type" value="Genomic_DNA"/>
</dbReference>
<sequence>MSRSSSSRGKRAGNSEPVEPSFQIIVLGPTGGPREDSVTGILVRSTSLKWSPGSVIAVDAGTLLAGVIRLLKLHPPQTKNGVMNKGPFKGLELPHKTAEANAAYFFREIIGAVFITHPHLDHISGLAINTPILEAGNGPKPVAALPSVLSAIKNHLFNDVIWPNLSDEDGGAGLLTYQRLVEGGNPRFGSGDRRGYVQACNGLLAKCLSVSHGKCKQRYHPESGVHHRAASTAFATEPWMLPPRQLSVEHTEGFCSPVRSPHLGLGVPGHSQPMMAAVESSAFFLRDNSTGDEIIVFGDVEPDSVSLEPRNWRVWEAAAPKIAAGSLHAFFIECSYSDGIDDAYLYGHLCPRHLIAELKILADKVMNVREGTQSDRKRKLGSASFSEPASAEVSPRSKRPNRKSATSEPRSHPPSVDYSGGHVPLGESAGMEVFEAPDPSRWAHSDCLPLTGLSIYIIHIKETLTDGPPPGERILRELREHSVAASLGCQFFLPNPEEGIWA</sequence>
<dbReference type="GO" id="GO:0004115">
    <property type="term" value="F:3',5'-cyclic-AMP phosphodiesterase activity"/>
    <property type="evidence" value="ECO:0007669"/>
    <property type="project" value="InterPro"/>
</dbReference>
<dbReference type="GO" id="GO:1902660">
    <property type="term" value="P:negative regulation of glucose mediated signaling pathway"/>
    <property type="evidence" value="ECO:0007669"/>
    <property type="project" value="TreeGrafter"/>
</dbReference>
<dbReference type="Pfam" id="PF02112">
    <property type="entry name" value="PDEase_II"/>
    <property type="match status" value="1"/>
</dbReference>